<dbReference type="OrthoDB" id="2731187at2759"/>
<dbReference type="Gene3D" id="1.10.510.10">
    <property type="entry name" value="Transferase(Phosphotransferase) domain 1"/>
    <property type="match status" value="1"/>
</dbReference>
<dbReference type="Proteomes" id="UP000029665">
    <property type="component" value="Unassembled WGS sequence"/>
</dbReference>
<dbReference type="InterPro" id="IPR011009">
    <property type="entry name" value="Kinase-like_dom_sf"/>
</dbReference>
<name>A0A060SYP0_PYCCI</name>
<protein>
    <recommendedName>
        <fullName evidence="3">Protein kinase domain-containing protein</fullName>
    </recommendedName>
</protein>
<evidence type="ECO:0008006" key="3">
    <source>
        <dbReference type="Google" id="ProtNLM"/>
    </source>
</evidence>
<proteinExistence type="predicted"/>
<gene>
    <name evidence="1" type="ORF">BN946_scf184969.g24</name>
</gene>
<dbReference type="EMBL" id="CCBP010000462">
    <property type="protein sequence ID" value="CDO77673.1"/>
    <property type="molecule type" value="Genomic_DNA"/>
</dbReference>
<organism evidence="1 2">
    <name type="scientific">Pycnoporus cinnabarinus</name>
    <name type="common">Cinnabar-red polypore</name>
    <name type="synonym">Trametes cinnabarina</name>
    <dbReference type="NCBI Taxonomy" id="5643"/>
    <lineage>
        <taxon>Eukaryota</taxon>
        <taxon>Fungi</taxon>
        <taxon>Dikarya</taxon>
        <taxon>Basidiomycota</taxon>
        <taxon>Agaricomycotina</taxon>
        <taxon>Agaricomycetes</taxon>
        <taxon>Polyporales</taxon>
        <taxon>Polyporaceae</taxon>
        <taxon>Trametes</taxon>
    </lineage>
</organism>
<reference evidence="1" key="1">
    <citation type="submission" date="2014-01" db="EMBL/GenBank/DDBJ databases">
        <title>The genome of the white-rot fungus Pycnoporus cinnabarinus: a basidiomycete model with a versatile arsenal for lignocellulosic biomass breakdown.</title>
        <authorList>
            <person name="Levasseur A."/>
            <person name="Lomascolo A."/>
            <person name="Ruiz-Duenas F.J."/>
            <person name="Uzan E."/>
            <person name="Piumi F."/>
            <person name="Kues U."/>
            <person name="Ram A.F.J."/>
            <person name="Murat C."/>
            <person name="Haon M."/>
            <person name="Benoit I."/>
            <person name="Arfi Y."/>
            <person name="Chevret D."/>
            <person name="Drula E."/>
            <person name="Kwon M.J."/>
            <person name="Gouret P."/>
            <person name="Lesage-Meessen L."/>
            <person name="Lombard V."/>
            <person name="Mariette J."/>
            <person name="Noirot C."/>
            <person name="Park J."/>
            <person name="Patyshakuliyeva A."/>
            <person name="Wieneger R.A.B."/>
            <person name="Wosten H.A.B."/>
            <person name="Martin F."/>
            <person name="Coutinho P.M."/>
            <person name="de Vries R."/>
            <person name="Martinez A.T."/>
            <person name="Klopp C."/>
            <person name="Pontarotti P."/>
            <person name="Henrissat B."/>
            <person name="Record E."/>
        </authorList>
    </citation>
    <scope>NUCLEOTIDE SEQUENCE [LARGE SCALE GENOMIC DNA]</scope>
    <source>
        <strain evidence="1">BRFM137</strain>
    </source>
</reference>
<sequence length="145" mass="16608">MVSPVFEDYREPAAALILEYLPNSEALGIQNLTPQRADMALRALSHVHEAHVLHGDVWKSRNILFVRDGDSGLERVALVDFDHPTDPVRGEVSRVSLLKELSDTWILFYNYMVRLMCVHRVVVTDSDSYVDLLQPIYPERMHAHV</sequence>
<accession>A0A060SYP0</accession>
<comment type="caution">
    <text evidence="1">The sequence shown here is derived from an EMBL/GenBank/DDBJ whole genome shotgun (WGS) entry which is preliminary data.</text>
</comment>
<dbReference type="SUPFAM" id="SSF56112">
    <property type="entry name" value="Protein kinase-like (PK-like)"/>
    <property type="match status" value="1"/>
</dbReference>
<dbReference type="STRING" id="5643.A0A060SYP0"/>
<evidence type="ECO:0000313" key="2">
    <source>
        <dbReference type="Proteomes" id="UP000029665"/>
    </source>
</evidence>
<dbReference type="HOGENOM" id="CLU_1787798_0_0_1"/>
<dbReference type="AlphaFoldDB" id="A0A060SYP0"/>
<keyword evidence="2" id="KW-1185">Reference proteome</keyword>
<evidence type="ECO:0000313" key="1">
    <source>
        <dbReference type="EMBL" id="CDO77673.1"/>
    </source>
</evidence>